<dbReference type="GeneID" id="70193006"/>
<dbReference type="EMBL" id="JAGTJQ010000003">
    <property type="protein sequence ID" value="KAH7034895.1"/>
    <property type="molecule type" value="Genomic_DNA"/>
</dbReference>
<sequence length="194" mass="20969">MAWFIGATLLSELVVKVRQIDNHSALSAFQSQAGKANPREDQLLTGSVNYVEAREGALAFRLTKVTNDYASAATQWLQPDGSASTWDAQRMLQRTSTLPSSLFSCLAESPPPDLANKELTTAGRIEISPVSTASEVSPPCSALPGGGSLSRKRSVLRRLVVEYLLQTIVRDSRKLYTYRIKSPSGSGTGRALLV</sequence>
<evidence type="ECO:0000313" key="1">
    <source>
        <dbReference type="EMBL" id="KAH7034895.1"/>
    </source>
</evidence>
<comment type="caution">
    <text evidence="1">The sequence shown here is derived from an EMBL/GenBank/DDBJ whole genome shotgun (WGS) entry which is preliminary data.</text>
</comment>
<gene>
    <name evidence="1" type="ORF">B0I36DRAFT_85368</name>
</gene>
<proteinExistence type="predicted"/>
<name>A0A9P8YBM1_9PEZI</name>
<protein>
    <submittedName>
        <fullName evidence="1">Uncharacterized protein</fullName>
    </submittedName>
</protein>
<accession>A0A9P8YBM1</accession>
<dbReference type="RefSeq" id="XP_046014988.1">
    <property type="nucleotide sequence ID" value="XM_046163460.1"/>
</dbReference>
<reference evidence="1" key="1">
    <citation type="journal article" date="2021" name="Nat. Commun.">
        <title>Genetic determinants of endophytism in the Arabidopsis root mycobiome.</title>
        <authorList>
            <person name="Mesny F."/>
            <person name="Miyauchi S."/>
            <person name="Thiergart T."/>
            <person name="Pickel B."/>
            <person name="Atanasova L."/>
            <person name="Karlsson M."/>
            <person name="Huettel B."/>
            <person name="Barry K.W."/>
            <person name="Haridas S."/>
            <person name="Chen C."/>
            <person name="Bauer D."/>
            <person name="Andreopoulos W."/>
            <person name="Pangilinan J."/>
            <person name="LaButti K."/>
            <person name="Riley R."/>
            <person name="Lipzen A."/>
            <person name="Clum A."/>
            <person name="Drula E."/>
            <person name="Henrissat B."/>
            <person name="Kohler A."/>
            <person name="Grigoriev I.V."/>
            <person name="Martin F.M."/>
            <person name="Hacquard S."/>
        </authorList>
    </citation>
    <scope>NUCLEOTIDE SEQUENCE</scope>
    <source>
        <strain evidence="1">MPI-CAGE-CH-0230</strain>
    </source>
</reference>
<evidence type="ECO:0000313" key="2">
    <source>
        <dbReference type="Proteomes" id="UP000756346"/>
    </source>
</evidence>
<keyword evidence="2" id="KW-1185">Reference proteome</keyword>
<dbReference type="AlphaFoldDB" id="A0A9P8YBM1"/>
<dbReference type="Proteomes" id="UP000756346">
    <property type="component" value="Unassembled WGS sequence"/>
</dbReference>
<organism evidence="1 2">
    <name type="scientific">Microdochium trichocladiopsis</name>
    <dbReference type="NCBI Taxonomy" id="1682393"/>
    <lineage>
        <taxon>Eukaryota</taxon>
        <taxon>Fungi</taxon>
        <taxon>Dikarya</taxon>
        <taxon>Ascomycota</taxon>
        <taxon>Pezizomycotina</taxon>
        <taxon>Sordariomycetes</taxon>
        <taxon>Xylariomycetidae</taxon>
        <taxon>Xylariales</taxon>
        <taxon>Microdochiaceae</taxon>
        <taxon>Microdochium</taxon>
    </lineage>
</organism>